<dbReference type="GO" id="GO:0000011">
    <property type="term" value="P:vacuole inheritance"/>
    <property type="evidence" value="ECO:0007669"/>
    <property type="project" value="TreeGrafter"/>
</dbReference>
<dbReference type="PANTHER" id="PTHR28258:SF1">
    <property type="entry name" value="VACUOLAR SEGREGATION PROTEIN 7"/>
    <property type="match status" value="1"/>
</dbReference>
<dbReference type="RefSeq" id="XP_037144255.1">
    <property type="nucleotide sequence ID" value="XM_037288360.1"/>
</dbReference>
<feature type="compositionally biased region" description="Low complexity" evidence="1">
    <location>
        <begin position="146"/>
        <end position="155"/>
    </location>
</feature>
<dbReference type="GO" id="GO:0010513">
    <property type="term" value="P:positive regulation of phosphatidylinositol biosynthetic process"/>
    <property type="evidence" value="ECO:0007669"/>
    <property type="project" value="TreeGrafter"/>
</dbReference>
<feature type="transmembrane region" description="Helical" evidence="2">
    <location>
        <begin position="847"/>
        <end position="869"/>
    </location>
</feature>
<protein>
    <recommendedName>
        <fullName evidence="5">Vacuolar segregation protein 7</fullName>
    </recommendedName>
</protein>
<sequence>MSEDDHKITVETETVEAPVSSLLMSTAEANRPSSVKQNAGAGAGAGGVGSSNAAGTAAGAAVSAADAESVTLDEGGLANSQGQRRSQSNTNGLPESQSHVASGSKPLLVRDGAVGGSTVPGTNINLIDLNPLSPHVTQTSLRNKKSSLLIDSSLSHKGKKARDTEEVPKHSTTGSKKDGDSALVASSEDAHKKSDSSQNHTLQHSISNHSSKNGSAVPTPLMLPVAATAIDSKSSKTLERSKAPLMHSREILLEDNNALTNSLALNNSNNNNNNTSSNKAGSSTNSNEDPLNVRHRSSSGHRAGDEDSDHELDATNKQTKADVFAARLASAVGENEISDSEETFIYESAANSTKNTVTPIRIDMQLDQSQSQQVNHGIASKMSVPVLNNNAKLLTRLKDTRHTSMGALPLNASTKNVNSPQFTPMNNVLTGMPTSSLANTSTNAPQADDLKSMSSSNRQNNNVNSNNNSNSRQIDMQSVKSFVSEPRSPDKRMSLISLTKGTNNIGVTNGNRNGNTYSTNNINSNAPISNSNNTNNINNTTNTNNNNNNNNNNNTSNNLYNNSMNNTNNNNNAFSTSRKPSVSNSTLRHFTSSQAAVPRTKAPSSDGISSAVINPANNGKRNLRTTASKLFDANGAPLRRYSGVPDDVNLEDYIEQSNGHLMTTTSNSIKRDDRLKNYMENNHLNDFKRASHDLTDFEHTSAIQEVAEERTDQEADEDDMRSMFYYNHRGDLEARPQISDYDQDDDDEELDDDNQDDHYYNYSYGNDYVSNSNINPNSNLNRQGRYFGTLPSTLQPNGVYSHNGPFNPNANEYTSLQPKKQFLRDPLGYSPHNFYTRKSSWAKIKHFIYFTFVVVSLLTVGFILGFLLATNKELQDFNIIIIDNILSSADELLFDITATAFNPGFFVLQIQDVNLDIFAKSAYIGKTKELQDEDKPPAMETLKLGTVYKLETPLKFAGGFIKRNYDVSVSSVKLLDPGAKLDSPEDNESRFLSPGQDKDDETKKWRSLIKHDYDLIFRGNMKYKIPFFRSEKSIAVQGSVEVHPDKDDDDQNTSHTSSPIVLL</sequence>
<dbReference type="AlphaFoldDB" id="A0A7H9B208"/>
<name>A0A7H9B208_ZYGMR</name>
<dbReference type="GO" id="GO:1903778">
    <property type="term" value="P:protein localization to vacuolar membrane"/>
    <property type="evidence" value="ECO:0007669"/>
    <property type="project" value="TreeGrafter"/>
</dbReference>
<proteinExistence type="predicted"/>
<feature type="compositionally biased region" description="Polar residues" evidence="1">
    <location>
        <begin position="496"/>
        <end position="517"/>
    </location>
</feature>
<feature type="compositionally biased region" description="Acidic residues" evidence="1">
    <location>
        <begin position="741"/>
        <end position="755"/>
    </location>
</feature>
<dbReference type="GO" id="GO:0070772">
    <property type="term" value="C:PAS complex"/>
    <property type="evidence" value="ECO:0007669"/>
    <property type="project" value="TreeGrafter"/>
</dbReference>
<feature type="region of interest" description="Disordered" evidence="1">
    <location>
        <begin position="429"/>
        <end position="566"/>
    </location>
</feature>
<feature type="compositionally biased region" description="Low complexity" evidence="1">
    <location>
        <begin position="262"/>
        <end position="287"/>
    </location>
</feature>
<reference evidence="3 4" key="1">
    <citation type="submission" date="2020-07" db="EMBL/GenBank/DDBJ databases">
        <title>The yeast mating-type switching endonuclease HO is a domesticated member of an unorthodox homing genetic element family.</title>
        <authorList>
            <person name="Coughlan A.Y."/>
            <person name="Lombardi L."/>
            <person name="Braun-Galleani S."/>
            <person name="Martos A.R."/>
            <person name="Galeote V."/>
            <person name="Bigey F."/>
            <person name="Dequin S."/>
            <person name="Byrne K.P."/>
            <person name="Wolfe K.H."/>
        </authorList>
    </citation>
    <scope>NUCLEOTIDE SEQUENCE [LARGE SCALE GENOMIC DNA]</scope>
    <source>
        <strain evidence="3 4">NRRL Y-6702</strain>
    </source>
</reference>
<dbReference type="InterPro" id="IPR024260">
    <property type="entry name" value="Vac7"/>
</dbReference>
<evidence type="ECO:0000313" key="3">
    <source>
        <dbReference type="EMBL" id="QLG72527.1"/>
    </source>
</evidence>
<feature type="compositionally biased region" description="Polar residues" evidence="1">
    <location>
        <begin position="1053"/>
        <end position="1063"/>
    </location>
</feature>
<organism evidence="3 4">
    <name type="scientific">Zygotorulaspora mrakii</name>
    <name type="common">Zygosaccharomyces mrakii</name>
    <dbReference type="NCBI Taxonomy" id="42260"/>
    <lineage>
        <taxon>Eukaryota</taxon>
        <taxon>Fungi</taxon>
        <taxon>Dikarya</taxon>
        <taxon>Ascomycota</taxon>
        <taxon>Saccharomycotina</taxon>
        <taxon>Saccharomycetes</taxon>
        <taxon>Saccharomycetales</taxon>
        <taxon>Saccharomycetaceae</taxon>
        <taxon>Zygotorulaspora</taxon>
    </lineage>
</organism>
<dbReference type="GeneID" id="59236251"/>
<evidence type="ECO:0000313" key="4">
    <source>
        <dbReference type="Proteomes" id="UP000509704"/>
    </source>
</evidence>
<feature type="compositionally biased region" description="Polar residues" evidence="1">
    <location>
        <begin position="196"/>
        <end position="216"/>
    </location>
</feature>
<feature type="region of interest" description="Disordered" evidence="1">
    <location>
        <begin position="1"/>
        <end position="114"/>
    </location>
</feature>
<gene>
    <name evidence="3" type="ORF">HG535_0D02350</name>
</gene>
<evidence type="ECO:0000256" key="2">
    <source>
        <dbReference type="SAM" id="Phobius"/>
    </source>
</evidence>
<feature type="region of interest" description="Disordered" evidence="1">
    <location>
        <begin position="1042"/>
        <end position="1063"/>
    </location>
</feature>
<feature type="compositionally biased region" description="Basic and acidic residues" evidence="1">
    <location>
        <begin position="161"/>
        <end position="180"/>
    </location>
</feature>
<dbReference type="GO" id="GO:0000329">
    <property type="term" value="C:fungal-type vacuole membrane"/>
    <property type="evidence" value="ECO:0007669"/>
    <property type="project" value="TreeGrafter"/>
</dbReference>
<feature type="compositionally biased region" description="Polar residues" evidence="1">
    <location>
        <begin position="78"/>
        <end position="101"/>
    </location>
</feature>
<dbReference type="KEGG" id="zmk:HG535_0D02350"/>
<evidence type="ECO:0008006" key="5">
    <source>
        <dbReference type="Google" id="ProtNLM"/>
    </source>
</evidence>
<feature type="compositionally biased region" description="Low complexity" evidence="1">
    <location>
        <begin position="50"/>
        <end position="65"/>
    </location>
</feature>
<keyword evidence="2" id="KW-1133">Transmembrane helix</keyword>
<feature type="compositionally biased region" description="Polar residues" evidence="1">
    <location>
        <begin position="602"/>
        <end position="620"/>
    </location>
</feature>
<feature type="compositionally biased region" description="Basic and acidic residues" evidence="1">
    <location>
        <begin position="1"/>
        <end position="10"/>
    </location>
</feature>
<feature type="compositionally biased region" description="Low complexity" evidence="1">
    <location>
        <begin position="518"/>
        <end position="566"/>
    </location>
</feature>
<keyword evidence="2" id="KW-0472">Membrane</keyword>
<keyword evidence="2" id="KW-0812">Transmembrane</keyword>
<feature type="region of interest" description="Disordered" evidence="1">
    <location>
        <begin position="138"/>
        <end position="219"/>
    </location>
</feature>
<feature type="compositionally biased region" description="Polar residues" evidence="1">
    <location>
        <begin position="472"/>
        <end position="481"/>
    </location>
</feature>
<dbReference type="Pfam" id="PF12751">
    <property type="entry name" value="Vac7"/>
    <property type="match status" value="2"/>
</dbReference>
<keyword evidence="4" id="KW-1185">Reference proteome</keyword>
<feature type="region of interest" description="Disordered" evidence="1">
    <location>
        <begin position="589"/>
        <end position="620"/>
    </location>
</feature>
<evidence type="ECO:0000256" key="1">
    <source>
        <dbReference type="SAM" id="MobiDB-lite"/>
    </source>
</evidence>
<feature type="compositionally biased region" description="Low complexity" evidence="1">
    <location>
        <begin position="452"/>
        <end position="471"/>
    </location>
</feature>
<feature type="compositionally biased region" description="Polar residues" evidence="1">
    <location>
        <begin position="22"/>
        <end position="37"/>
    </location>
</feature>
<dbReference type="OrthoDB" id="1204at2759"/>
<feature type="region of interest" description="Disordered" evidence="1">
    <location>
        <begin position="731"/>
        <end position="758"/>
    </location>
</feature>
<feature type="compositionally biased region" description="Polar residues" evidence="1">
    <location>
        <begin position="429"/>
        <end position="445"/>
    </location>
</feature>
<dbReference type="EMBL" id="CP058607">
    <property type="protein sequence ID" value="QLG72527.1"/>
    <property type="molecule type" value="Genomic_DNA"/>
</dbReference>
<feature type="region of interest" description="Disordered" evidence="1">
    <location>
        <begin position="980"/>
        <end position="1000"/>
    </location>
</feature>
<dbReference type="PANTHER" id="PTHR28258">
    <property type="entry name" value="VACUOLAR SEGREGATION PROTEIN 7"/>
    <property type="match status" value="1"/>
</dbReference>
<feature type="region of interest" description="Disordered" evidence="1">
    <location>
        <begin position="262"/>
        <end position="312"/>
    </location>
</feature>
<accession>A0A7H9B208</accession>
<dbReference type="Proteomes" id="UP000509704">
    <property type="component" value="Chromosome 4"/>
</dbReference>